<dbReference type="EMBL" id="MPUH01000445">
    <property type="protein sequence ID" value="OMJ79966.1"/>
    <property type="molecule type" value="Genomic_DNA"/>
</dbReference>
<dbReference type="OrthoDB" id="10259368at2759"/>
<evidence type="ECO:0000259" key="1">
    <source>
        <dbReference type="Pfam" id="PF21178"/>
    </source>
</evidence>
<dbReference type="InterPro" id="IPR039975">
    <property type="entry name" value="IFT52"/>
</dbReference>
<evidence type="ECO:0000313" key="4">
    <source>
        <dbReference type="EMBL" id="OMJ79966.1"/>
    </source>
</evidence>
<dbReference type="AlphaFoldDB" id="A0A1R2BT88"/>
<dbReference type="Proteomes" id="UP000187209">
    <property type="component" value="Unassembled WGS sequence"/>
</dbReference>
<feature type="domain" description="Intraflagellar transport protein 52 C-terminal" evidence="1">
    <location>
        <begin position="380"/>
        <end position="437"/>
    </location>
</feature>
<proteinExistence type="predicted"/>
<gene>
    <name evidence="4" type="ORF">SteCoe_19883</name>
</gene>
<dbReference type="Gene3D" id="6.10.250.2800">
    <property type="match status" value="1"/>
</dbReference>
<evidence type="ECO:0000259" key="3">
    <source>
        <dbReference type="Pfam" id="PF23355"/>
    </source>
</evidence>
<dbReference type="InterPro" id="IPR055458">
    <property type="entry name" value="IFT52_GIFT"/>
</dbReference>
<name>A0A1R2BT88_9CILI</name>
<protein>
    <recommendedName>
        <fullName evidence="6">ABC-type uncharacterized transport system domain-containing protein</fullName>
    </recommendedName>
</protein>
<feature type="domain" description="IFT52 central" evidence="2">
    <location>
        <begin position="289"/>
        <end position="369"/>
    </location>
</feature>
<dbReference type="GO" id="GO:0030992">
    <property type="term" value="C:intraciliary transport particle B"/>
    <property type="evidence" value="ECO:0007669"/>
    <property type="project" value="TreeGrafter"/>
</dbReference>
<dbReference type="Pfam" id="PF23352">
    <property type="entry name" value="IFT52_central"/>
    <property type="match status" value="1"/>
</dbReference>
<dbReference type="InterPro" id="IPR055460">
    <property type="entry name" value="IFT52_central"/>
</dbReference>
<evidence type="ECO:0000313" key="5">
    <source>
        <dbReference type="Proteomes" id="UP000187209"/>
    </source>
</evidence>
<organism evidence="4 5">
    <name type="scientific">Stentor coeruleus</name>
    <dbReference type="NCBI Taxonomy" id="5963"/>
    <lineage>
        <taxon>Eukaryota</taxon>
        <taxon>Sar</taxon>
        <taxon>Alveolata</taxon>
        <taxon>Ciliophora</taxon>
        <taxon>Postciliodesmatophora</taxon>
        <taxon>Heterotrichea</taxon>
        <taxon>Heterotrichida</taxon>
        <taxon>Stentoridae</taxon>
        <taxon>Stentor</taxon>
    </lineage>
</organism>
<comment type="caution">
    <text evidence="4">The sequence shown here is derived from an EMBL/GenBank/DDBJ whole genome shotgun (WGS) entry which is preliminary data.</text>
</comment>
<dbReference type="CDD" id="cd23683">
    <property type="entry name" value="IFT52_CTD"/>
    <property type="match status" value="1"/>
</dbReference>
<dbReference type="GO" id="GO:0042073">
    <property type="term" value="P:intraciliary transport"/>
    <property type="evidence" value="ECO:0007669"/>
    <property type="project" value="TreeGrafter"/>
</dbReference>
<dbReference type="GO" id="GO:0005814">
    <property type="term" value="C:centriole"/>
    <property type="evidence" value="ECO:0007669"/>
    <property type="project" value="TreeGrafter"/>
</dbReference>
<feature type="domain" description="IFT52 GIFT" evidence="3">
    <location>
        <begin position="12"/>
        <end position="268"/>
    </location>
</feature>
<accession>A0A1R2BT88</accession>
<reference evidence="4 5" key="1">
    <citation type="submission" date="2016-11" db="EMBL/GenBank/DDBJ databases">
        <title>The macronuclear genome of Stentor coeruleus: a giant cell with tiny introns.</title>
        <authorList>
            <person name="Slabodnick M."/>
            <person name="Ruby J.G."/>
            <person name="Reiff S.B."/>
            <person name="Swart E.C."/>
            <person name="Gosai S."/>
            <person name="Prabakaran S."/>
            <person name="Witkowska E."/>
            <person name="Larue G.E."/>
            <person name="Fisher S."/>
            <person name="Freeman R.M."/>
            <person name="Gunawardena J."/>
            <person name="Chu W."/>
            <person name="Stover N.A."/>
            <person name="Gregory B.D."/>
            <person name="Nowacki M."/>
            <person name="Derisi J."/>
            <person name="Roy S.W."/>
            <person name="Marshall W.F."/>
            <person name="Sood P."/>
        </authorList>
    </citation>
    <scope>NUCLEOTIDE SEQUENCE [LARGE SCALE GENOMIC DNA]</scope>
    <source>
        <strain evidence="4">WM001</strain>
    </source>
</reference>
<evidence type="ECO:0000259" key="2">
    <source>
        <dbReference type="Pfam" id="PF23352"/>
    </source>
</evidence>
<dbReference type="PANTHER" id="PTHR12969:SF7">
    <property type="entry name" value="INTRAFLAGELLAR TRANSPORT PROTEIN 52 HOMOLOG"/>
    <property type="match status" value="1"/>
</dbReference>
<dbReference type="GO" id="GO:0060271">
    <property type="term" value="P:cilium assembly"/>
    <property type="evidence" value="ECO:0007669"/>
    <property type="project" value="TreeGrafter"/>
</dbReference>
<dbReference type="Pfam" id="PF23355">
    <property type="entry name" value="IFT52_GIFT"/>
    <property type="match status" value="1"/>
</dbReference>
<dbReference type="InterPro" id="IPR048643">
    <property type="entry name" value="Itf52_C"/>
</dbReference>
<sequence length="447" mass="50334">MANKENLQKGLIVFDVSKKEASTPQSGLSKLVEILSRDKKFTITSNRDTITLERLGDAVLVIISAPREMFSKEEFDALKLYIQGGGNVLVMLSEGGESKLKTNLNYLLEQFGIFANNDSVIRTVFNRKYFHPKECCIANGIINKEISNIARGKSKKTAGGGSSNLVSHLLKDDGMDFSDEHGGIQFIYPYGCSLNVQKPGIPLLSSGPLSCPLNRPIGAIFTSKARKGRLMVLGSYLMFCDDFIDKEENAKLQNILFRWLLTYDVDLDLGLEEDNDLQEYTMIPDIGSMSEQLKSCLQTSEDMASNFRSLFHTDMFKFDTDLVPEAVKFYSQMGVKQEALTLIPPQFETPLPSLMPAVFPPNLKEPQLPNLEMFDLDEEFASEKVRLDQLTNKYTDEDVEYYIRECGDILGVTQQIERLKFGYGGENDAKAILHRILTELVKFKKQI</sequence>
<dbReference type="Pfam" id="PF21178">
    <property type="entry name" value="Itf52_C"/>
    <property type="match status" value="1"/>
</dbReference>
<dbReference type="GO" id="GO:0005929">
    <property type="term" value="C:cilium"/>
    <property type="evidence" value="ECO:0007669"/>
    <property type="project" value="TreeGrafter"/>
</dbReference>
<keyword evidence="5" id="KW-1185">Reference proteome</keyword>
<dbReference type="PANTHER" id="PTHR12969">
    <property type="entry name" value="NGD5/OSM-6/IFT52"/>
    <property type="match status" value="1"/>
</dbReference>
<evidence type="ECO:0008006" key="6">
    <source>
        <dbReference type="Google" id="ProtNLM"/>
    </source>
</evidence>